<gene>
    <name evidence="2" type="ORF">Q5P01_000014</name>
</gene>
<feature type="compositionally biased region" description="Basic and acidic residues" evidence="1">
    <location>
        <begin position="585"/>
        <end position="597"/>
    </location>
</feature>
<protein>
    <submittedName>
        <fullName evidence="2">Uncharacterized protein</fullName>
    </submittedName>
</protein>
<sequence length="931" mass="103883">MSRYCQEEWVRRMVRLHMFRGDRLKLALLSGDAGCGKSYAISMLETKLRALKISVAVSAMTNKAAGALMESGSLARVHTFHKLMGFKKELLDDALSPEDFVERYRRTYRDAISRFEALCGSGEFLRRAIDRHSCERLRPGSCAVCSGIFGQLRETRTPLETAPMEDAPPFLGVNVLIVDEYGLMTASLLERMLRVVTLFYGPGRGPLIILAGSVSQLQPAASGPRVWESERLEELLSCSTPLLVNRRQFEDPGYAEALAYLQFNEVTEESRSIFRSRVLVSEREATDPSHEPEKLRIFHRDEQVTSYTAAYVTKAVGGSRVGETFLSVTRNRTGAKGPGAWYGALQQAAQALPKLFSVPRFRQGARPVVRDYLRTDKLWVGCKVRMIWHMDQNGIQLTRKSASSWAEALGRDGAGSQAASRSRKAELSPRDTEGVVCNVAFKREAQAYEFHVKGDRTGRLYKVGLSKWHCGNWTVTTHPLACMLAMNTYDCQGCTITGDVIYHPPRNFLLSPIKPSVYVALSRVTEGQDRDDELQPRRQWASKKDPLEQVKMESGYASWHKLTLEELIRLTSPKPKAALGHREKKPKEIPVPHRTPLDPRTTVRRRDSSRASRSGDGLELPPRGGSWRPKLLSPKPPRVRPDGMSSTRIYGPIRSYTHGLSERKDSSALVPYGSYTYDSAKSYLPGGLFHFVKDVDTYVPTLRAGAGFHKSPERGGVCEATSSMVDRPFLNAPHLYEVELINTGHESLRQGDRFTVQLPNRQDVEAQCKAEGDPGYEATVNRGIWGGLLATRRVNCEYGGDPVEEAIQAIKREPDFDVFRLISPYEPQSVLSMMSLIANGADHHLVPEGTRRMAANAVNGAFDANAVALVVQDEQAKRFLRTVIGHAMTIVESVQGFAGGQVIRACSGYNTSRIRTGERFMAQLNVNRWLL</sequence>
<dbReference type="Pfam" id="PF13245">
    <property type="entry name" value="AAA_19"/>
    <property type="match status" value="1"/>
</dbReference>
<dbReference type="Gene3D" id="3.40.50.300">
    <property type="entry name" value="P-loop containing nucleotide triphosphate hydrolases"/>
    <property type="match status" value="1"/>
</dbReference>
<dbReference type="Pfam" id="PF25743">
    <property type="entry name" value="VG27"/>
    <property type="match status" value="1"/>
</dbReference>
<dbReference type="SUPFAM" id="SSF52540">
    <property type="entry name" value="P-loop containing nucleoside triphosphate hydrolases"/>
    <property type="match status" value="1"/>
</dbReference>
<dbReference type="Proteomes" id="UP001187415">
    <property type="component" value="Unassembled WGS sequence"/>
</dbReference>
<accession>A0AA88LM36</accession>
<name>A0AA88LM36_CHASR</name>
<evidence type="ECO:0000313" key="3">
    <source>
        <dbReference type="Proteomes" id="UP001187415"/>
    </source>
</evidence>
<evidence type="ECO:0000313" key="2">
    <source>
        <dbReference type="EMBL" id="KAK2812514.1"/>
    </source>
</evidence>
<keyword evidence="3" id="KW-1185">Reference proteome</keyword>
<dbReference type="EMBL" id="JAUPFM010000127">
    <property type="protein sequence ID" value="KAK2812514.1"/>
    <property type="molecule type" value="Genomic_DNA"/>
</dbReference>
<comment type="caution">
    <text evidence="2">The sequence shown here is derived from an EMBL/GenBank/DDBJ whole genome shotgun (WGS) entry which is preliminary data.</text>
</comment>
<feature type="region of interest" description="Disordered" evidence="1">
    <location>
        <begin position="526"/>
        <end position="546"/>
    </location>
</feature>
<organism evidence="2 3">
    <name type="scientific">Channa striata</name>
    <name type="common">Snakehead murrel</name>
    <name type="synonym">Ophicephalus striatus</name>
    <dbReference type="NCBI Taxonomy" id="64152"/>
    <lineage>
        <taxon>Eukaryota</taxon>
        <taxon>Metazoa</taxon>
        <taxon>Chordata</taxon>
        <taxon>Craniata</taxon>
        <taxon>Vertebrata</taxon>
        <taxon>Euteleostomi</taxon>
        <taxon>Actinopterygii</taxon>
        <taxon>Neopterygii</taxon>
        <taxon>Teleostei</taxon>
        <taxon>Neoteleostei</taxon>
        <taxon>Acanthomorphata</taxon>
        <taxon>Anabantaria</taxon>
        <taxon>Anabantiformes</taxon>
        <taxon>Channoidei</taxon>
        <taxon>Channidae</taxon>
        <taxon>Channa</taxon>
    </lineage>
</organism>
<proteinExistence type="predicted"/>
<feature type="region of interest" description="Disordered" evidence="1">
    <location>
        <begin position="575"/>
        <end position="647"/>
    </location>
</feature>
<reference evidence="2" key="1">
    <citation type="submission" date="2023-07" db="EMBL/GenBank/DDBJ databases">
        <title>Chromosome-level Genome Assembly of Striped Snakehead (Channa striata).</title>
        <authorList>
            <person name="Liu H."/>
        </authorList>
    </citation>
    <scope>NUCLEOTIDE SEQUENCE</scope>
    <source>
        <strain evidence="2">Gz</strain>
        <tissue evidence="2">Muscle</tissue>
    </source>
</reference>
<evidence type="ECO:0000256" key="1">
    <source>
        <dbReference type="SAM" id="MobiDB-lite"/>
    </source>
</evidence>
<dbReference type="InterPro" id="IPR027417">
    <property type="entry name" value="P-loop_NTPase"/>
</dbReference>
<dbReference type="AlphaFoldDB" id="A0AA88LM36"/>
<dbReference type="InterPro" id="IPR057752">
    <property type="entry name" value="VG27-like"/>
</dbReference>